<dbReference type="Proteomes" id="UP001379533">
    <property type="component" value="Chromosome"/>
</dbReference>
<dbReference type="SUPFAM" id="SSF51338">
    <property type="entry name" value="Composite domain of metallo-dependent hydrolases"/>
    <property type="match status" value="1"/>
</dbReference>
<evidence type="ECO:0000313" key="3">
    <source>
        <dbReference type="Proteomes" id="UP001379533"/>
    </source>
</evidence>
<dbReference type="Gene3D" id="2.30.40.10">
    <property type="entry name" value="Urease, subunit C, domain 1"/>
    <property type="match status" value="2"/>
</dbReference>
<dbReference type="Gene3D" id="3.20.20.140">
    <property type="entry name" value="Metal-dependent hydrolases"/>
    <property type="match status" value="1"/>
</dbReference>
<accession>A0ABZ2KI78</accession>
<dbReference type="InterPro" id="IPR051781">
    <property type="entry name" value="Metallo-dep_Hydrolase"/>
</dbReference>
<organism evidence="2 3">
    <name type="scientific">Pendulispora brunnea</name>
    <dbReference type="NCBI Taxonomy" id="2905690"/>
    <lineage>
        <taxon>Bacteria</taxon>
        <taxon>Pseudomonadati</taxon>
        <taxon>Myxococcota</taxon>
        <taxon>Myxococcia</taxon>
        <taxon>Myxococcales</taxon>
        <taxon>Sorangiineae</taxon>
        <taxon>Pendulisporaceae</taxon>
        <taxon>Pendulispora</taxon>
    </lineage>
</organism>
<dbReference type="Pfam" id="PF01979">
    <property type="entry name" value="Amidohydro_1"/>
    <property type="match status" value="1"/>
</dbReference>
<dbReference type="SUPFAM" id="SSF51556">
    <property type="entry name" value="Metallo-dependent hydrolases"/>
    <property type="match status" value="1"/>
</dbReference>
<dbReference type="PANTHER" id="PTHR43135:SF3">
    <property type="entry name" value="ALPHA-D-RIBOSE 1-METHYLPHOSPHONATE 5-TRIPHOSPHATE DIPHOSPHATASE"/>
    <property type="match status" value="1"/>
</dbReference>
<dbReference type="EMBL" id="CP089982">
    <property type="protein sequence ID" value="WXA98370.1"/>
    <property type="molecule type" value="Genomic_DNA"/>
</dbReference>
<dbReference type="RefSeq" id="WP_394848983.1">
    <property type="nucleotide sequence ID" value="NZ_CP089982.1"/>
</dbReference>
<evidence type="ECO:0000313" key="2">
    <source>
        <dbReference type="EMBL" id="WXA98370.1"/>
    </source>
</evidence>
<dbReference type="InterPro" id="IPR006680">
    <property type="entry name" value="Amidohydro-rel"/>
</dbReference>
<proteinExistence type="predicted"/>
<reference evidence="2 3" key="1">
    <citation type="submission" date="2021-12" db="EMBL/GenBank/DDBJ databases">
        <title>Discovery of the Pendulisporaceae a myxobacterial family with distinct sporulation behavior and unique specialized metabolism.</title>
        <authorList>
            <person name="Garcia R."/>
            <person name="Popoff A."/>
            <person name="Bader C.D."/>
            <person name="Loehr J."/>
            <person name="Walesch S."/>
            <person name="Walt C."/>
            <person name="Boldt J."/>
            <person name="Bunk B."/>
            <person name="Haeckl F.J.F.P.J."/>
            <person name="Gunesch A.P."/>
            <person name="Birkelbach J."/>
            <person name="Nuebel U."/>
            <person name="Pietschmann T."/>
            <person name="Bach T."/>
            <person name="Mueller R."/>
        </authorList>
    </citation>
    <scope>NUCLEOTIDE SEQUENCE [LARGE SCALE GENOMIC DNA]</scope>
    <source>
        <strain evidence="2 3">MSr12523</strain>
    </source>
</reference>
<feature type="domain" description="Amidohydrolase-related" evidence="1">
    <location>
        <begin position="345"/>
        <end position="691"/>
    </location>
</feature>
<sequence>MREDSSLSRLRASGALFMVLAASCQSAPSPAPPAAVPPKVESAPVPAKRESAAKYEPSEIAVFHLHKFMNRVGTERDTYTKSEGGDVEGKAAFAFQDRGITVPLTGSVVLAPDGTPRSYRTWGGTARGMWIDESVVRDKDSFTVTRLAEKPKTVSVPAPFAIANGYAPILMQDVLLRGWARAGRPAKVALVPEGTASIESRGKETFDLEGKKVTLEHVSVRDLVWGREDAWLDDAGKVAAVMTRDAEFDLFEAVREDMIGLLPTFLTRAGADGVAWLSEAAKGAVIPRDGRVVALVGAQLVDGTGRPPVNDAVVVYDGEKIVAAGPRSSTKIPAGAVTVDVTGKTVLPGLWDMHAHYEQVEWSAAYLAAGVTTIRDMGNVLEFITGARDSIASGKGVGPQIIVDGLVDGEGPRSLGVLRIKSTEDIGPMLDRLQKAGCPEVKIYSSMPPALVKPIAVEAHRRGMRVVGHVPEGMDVVQALEAGYDGISHISYPFSPLYKPGEMRNLSPAARLGRIADADLSGPVLQKVIRTFAAKKAFLDDTVALYELGNHTREALAQREPGLAKLPRELAVMRIEAPSDELTPLRERYFEKHLAMVRELHRAGVPILAGTDQAVPGHSLHRELELYVQAGFTPMEAIQAATSLPAKVMHLDGQVGTIQPGKRADLIVVAGDPLRDIHDIRKITTVITRGRTYDPAALWKLVGFTP</sequence>
<gene>
    <name evidence="2" type="ORF">LZC95_16220</name>
</gene>
<protein>
    <submittedName>
        <fullName evidence="2">Amidohydrolase family protein</fullName>
    </submittedName>
</protein>
<name>A0ABZ2KI78_9BACT</name>
<dbReference type="InterPro" id="IPR011059">
    <property type="entry name" value="Metal-dep_hydrolase_composite"/>
</dbReference>
<dbReference type="PANTHER" id="PTHR43135">
    <property type="entry name" value="ALPHA-D-RIBOSE 1-METHYLPHOSPHONATE 5-TRIPHOSPHATE DIPHOSPHATASE"/>
    <property type="match status" value="1"/>
</dbReference>
<keyword evidence="3" id="KW-1185">Reference proteome</keyword>
<dbReference type="InterPro" id="IPR032466">
    <property type="entry name" value="Metal_Hydrolase"/>
</dbReference>
<evidence type="ECO:0000259" key="1">
    <source>
        <dbReference type="Pfam" id="PF01979"/>
    </source>
</evidence>
<dbReference type="PROSITE" id="PS51257">
    <property type="entry name" value="PROKAR_LIPOPROTEIN"/>
    <property type="match status" value="1"/>
</dbReference>